<feature type="region of interest" description="Disordered" evidence="1">
    <location>
        <begin position="1"/>
        <end position="24"/>
    </location>
</feature>
<dbReference type="InterPro" id="IPR013924">
    <property type="entry name" value="RNase_H2_suC"/>
</dbReference>
<reference evidence="2" key="1">
    <citation type="journal article" date="2023" name="Mol. Phylogenet. Evol.">
        <title>Genome-scale phylogeny and comparative genomics of the fungal order Sordariales.</title>
        <authorList>
            <person name="Hensen N."/>
            <person name="Bonometti L."/>
            <person name="Westerberg I."/>
            <person name="Brannstrom I.O."/>
            <person name="Guillou S."/>
            <person name="Cros-Aarteil S."/>
            <person name="Calhoun S."/>
            <person name="Haridas S."/>
            <person name="Kuo A."/>
            <person name="Mondo S."/>
            <person name="Pangilinan J."/>
            <person name="Riley R."/>
            <person name="LaButti K."/>
            <person name="Andreopoulos B."/>
            <person name="Lipzen A."/>
            <person name="Chen C."/>
            <person name="Yan M."/>
            <person name="Daum C."/>
            <person name="Ng V."/>
            <person name="Clum A."/>
            <person name="Steindorff A."/>
            <person name="Ohm R.A."/>
            <person name="Martin F."/>
            <person name="Silar P."/>
            <person name="Natvig D.O."/>
            <person name="Lalanne C."/>
            <person name="Gautier V."/>
            <person name="Ament-Velasquez S.L."/>
            <person name="Kruys A."/>
            <person name="Hutchinson M.I."/>
            <person name="Powell A.J."/>
            <person name="Barry K."/>
            <person name="Miller A.N."/>
            <person name="Grigoriev I.V."/>
            <person name="Debuchy R."/>
            <person name="Gladieux P."/>
            <person name="Hiltunen Thoren M."/>
            <person name="Johannesson H."/>
        </authorList>
    </citation>
    <scope>NUCLEOTIDE SEQUENCE</scope>
    <source>
        <strain evidence="2">CBS 508.74</strain>
    </source>
</reference>
<dbReference type="GeneID" id="89938013"/>
<evidence type="ECO:0000313" key="3">
    <source>
        <dbReference type="Proteomes" id="UP001302812"/>
    </source>
</evidence>
<sequence>MSQNPQPMLRLTSDVPPDETPKVTPHLLPCRIHHDGSVEPADSFWEPKACADGTCTAYFRGRKLEGKTVKLPDGYRGVVAVSSPDEEQHRRAEEVDDVEVIDVDNLMPQSSMQVQAEFSEVVVWSHETAIDASAHPHMRAIQEWLALAKKIHTYPTPDAKHK</sequence>
<dbReference type="EMBL" id="MU853363">
    <property type="protein sequence ID" value="KAK4108447.1"/>
    <property type="molecule type" value="Genomic_DNA"/>
</dbReference>
<dbReference type="Pfam" id="PF08615">
    <property type="entry name" value="RNase_H2_suC"/>
    <property type="match status" value="1"/>
</dbReference>
<dbReference type="Proteomes" id="UP001302812">
    <property type="component" value="Unassembled WGS sequence"/>
</dbReference>
<dbReference type="GO" id="GO:0032299">
    <property type="term" value="C:ribonuclease H2 complex"/>
    <property type="evidence" value="ECO:0007669"/>
    <property type="project" value="InterPro"/>
</dbReference>
<dbReference type="GO" id="GO:0006401">
    <property type="term" value="P:RNA catabolic process"/>
    <property type="evidence" value="ECO:0007669"/>
    <property type="project" value="InterPro"/>
</dbReference>
<accession>A0AAN6T951</accession>
<keyword evidence="3" id="KW-1185">Reference proteome</keyword>
<protein>
    <submittedName>
        <fullName evidence="2">Uncharacterized protein</fullName>
    </submittedName>
</protein>
<dbReference type="PANTHER" id="PTHR47204">
    <property type="entry name" value="OS02G0168900 PROTEIN"/>
    <property type="match status" value="1"/>
</dbReference>
<gene>
    <name evidence="2" type="ORF">N656DRAFT_771822</name>
</gene>
<dbReference type="AlphaFoldDB" id="A0AAN6T951"/>
<name>A0AAN6T951_9PEZI</name>
<proteinExistence type="predicted"/>
<evidence type="ECO:0000256" key="1">
    <source>
        <dbReference type="SAM" id="MobiDB-lite"/>
    </source>
</evidence>
<organism evidence="2 3">
    <name type="scientific">Canariomyces notabilis</name>
    <dbReference type="NCBI Taxonomy" id="2074819"/>
    <lineage>
        <taxon>Eukaryota</taxon>
        <taxon>Fungi</taxon>
        <taxon>Dikarya</taxon>
        <taxon>Ascomycota</taxon>
        <taxon>Pezizomycotina</taxon>
        <taxon>Sordariomycetes</taxon>
        <taxon>Sordariomycetidae</taxon>
        <taxon>Sordariales</taxon>
        <taxon>Chaetomiaceae</taxon>
        <taxon>Canariomyces</taxon>
    </lineage>
</organism>
<reference evidence="2" key="2">
    <citation type="submission" date="2023-05" db="EMBL/GenBank/DDBJ databases">
        <authorList>
            <consortium name="Lawrence Berkeley National Laboratory"/>
            <person name="Steindorff A."/>
            <person name="Hensen N."/>
            <person name="Bonometti L."/>
            <person name="Westerberg I."/>
            <person name="Brannstrom I.O."/>
            <person name="Guillou S."/>
            <person name="Cros-Aarteil S."/>
            <person name="Calhoun S."/>
            <person name="Haridas S."/>
            <person name="Kuo A."/>
            <person name="Mondo S."/>
            <person name="Pangilinan J."/>
            <person name="Riley R."/>
            <person name="Labutti K."/>
            <person name="Andreopoulos B."/>
            <person name="Lipzen A."/>
            <person name="Chen C."/>
            <person name="Yanf M."/>
            <person name="Daum C."/>
            <person name="Ng V."/>
            <person name="Clum A."/>
            <person name="Ohm R."/>
            <person name="Martin F."/>
            <person name="Silar P."/>
            <person name="Natvig D."/>
            <person name="Lalanne C."/>
            <person name="Gautier V."/>
            <person name="Ament-Velasquez S.L."/>
            <person name="Kruys A."/>
            <person name="Hutchinson M.I."/>
            <person name="Powell A.J."/>
            <person name="Barry K."/>
            <person name="Miller A.N."/>
            <person name="Grigoriev I.V."/>
            <person name="Debuchy R."/>
            <person name="Gladieux P."/>
            <person name="Thoren M.H."/>
            <person name="Johannesson H."/>
        </authorList>
    </citation>
    <scope>NUCLEOTIDE SEQUENCE</scope>
    <source>
        <strain evidence="2">CBS 508.74</strain>
    </source>
</reference>
<dbReference type="PANTHER" id="PTHR47204:SF1">
    <property type="entry name" value="RIBONUCLEASE H2 SUBUNIT C"/>
    <property type="match status" value="1"/>
</dbReference>
<dbReference type="Gene3D" id="2.40.128.680">
    <property type="match status" value="1"/>
</dbReference>
<dbReference type="CDD" id="cd09271">
    <property type="entry name" value="RNase_H2-C"/>
    <property type="match status" value="1"/>
</dbReference>
<evidence type="ECO:0000313" key="2">
    <source>
        <dbReference type="EMBL" id="KAK4108447.1"/>
    </source>
</evidence>
<comment type="caution">
    <text evidence="2">The sequence shown here is derived from an EMBL/GenBank/DDBJ whole genome shotgun (WGS) entry which is preliminary data.</text>
</comment>
<dbReference type="RefSeq" id="XP_064666017.1">
    <property type="nucleotide sequence ID" value="XM_064813888.1"/>
</dbReference>